<keyword evidence="3" id="KW-1185">Reference proteome</keyword>
<gene>
    <name evidence="2" type="ORF">L9F63_024540</name>
</gene>
<dbReference type="EMBL" id="JASPKZ010008479">
    <property type="protein sequence ID" value="KAJ9579354.1"/>
    <property type="molecule type" value="Genomic_DNA"/>
</dbReference>
<evidence type="ECO:0000256" key="1">
    <source>
        <dbReference type="SAM" id="Coils"/>
    </source>
</evidence>
<feature type="non-terminal residue" evidence="2">
    <location>
        <position position="131"/>
    </location>
</feature>
<accession>A0AAD7ZEY4</accession>
<organism evidence="2 3">
    <name type="scientific">Diploptera punctata</name>
    <name type="common">Pacific beetle cockroach</name>
    <dbReference type="NCBI Taxonomy" id="6984"/>
    <lineage>
        <taxon>Eukaryota</taxon>
        <taxon>Metazoa</taxon>
        <taxon>Ecdysozoa</taxon>
        <taxon>Arthropoda</taxon>
        <taxon>Hexapoda</taxon>
        <taxon>Insecta</taxon>
        <taxon>Pterygota</taxon>
        <taxon>Neoptera</taxon>
        <taxon>Polyneoptera</taxon>
        <taxon>Dictyoptera</taxon>
        <taxon>Blattodea</taxon>
        <taxon>Blaberoidea</taxon>
        <taxon>Blaberidae</taxon>
        <taxon>Diplopterinae</taxon>
        <taxon>Diploptera</taxon>
    </lineage>
</organism>
<evidence type="ECO:0000313" key="3">
    <source>
        <dbReference type="Proteomes" id="UP001233999"/>
    </source>
</evidence>
<reference evidence="2" key="1">
    <citation type="journal article" date="2023" name="IScience">
        <title>Live-bearing cockroach genome reveals convergent evolutionary mechanisms linked to viviparity in insects and beyond.</title>
        <authorList>
            <person name="Fouks B."/>
            <person name="Harrison M.C."/>
            <person name="Mikhailova A.A."/>
            <person name="Marchal E."/>
            <person name="English S."/>
            <person name="Carruthers M."/>
            <person name="Jennings E.C."/>
            <person name="Chiamaka E.L."/>
            <person name="Frigard R.A."/>
            <person name="Pippel M."/>
            <person name="Attardo G.M."/>
            <person name="Benoit J.B."/>
            <person name="Bornberg-Bauer E."/>
            <person name="Tobe S.S."/>
        </authorList>
    </citation>
    <scope>NUCLEOTIDE SEQUENCE</scope>
    <source>
        <strain evidence="2">Stay&amp;Tobe</strain>
    </source>
</reference>
<proteinExistence type="predicted"/>
<feature type="coiled-coil region" evidence="1">
    <location>
        <begin position="39"/>
        <end position="87"/>
    </location>
</feature>
<comment type="caution">
    <text evidence="2">The sequence shown here is derived from an EMBL/GenBank/DDBJ whole genome shotgun (WGS) entry which is preliminary data.</text>
</comment>
<dbReference type="Proteomes" id="UP001233999">
    <property type="component" value="Unassembled WGS sequence"/>
</dbReference>
<name>A0AAD7ZEY4_DIPPU</name>
<reference evidence="2" key="2">
    <citation type="submission" date="2023-05" db="EMBL/GenBank/DDBJ databases">
        <authorList>
            <person name="Fouks B."/>
        </authorList>
    </citation>
    <scope>NUCLEOTIDE SEQUENCE</scope>
    <source>
        <strain evidence="2">Stay&amp;Tobe</strain>
        <tissue evidence="2">Testes</tissue>
    </source>
</reference>
<evidence type="ECO:0000313" key="2">
    <source>
        <dbReference type="EMBL" id="KAJ9579354.1"/>
    </source>
</evidence>
<dbReference type="AlphaFoldDB" id="A0AAD7ZEY4"/>
<sequence>MSSGSQNYMDGMTGFENYEQEQNVCRKEVEEKPWHGYSKHQLYLELQCIQNQLQDAEMKIQELKTELDKQELKMSDLELENNSLNCELTSNNSIIKQFMESAAVLVEDLHTLQKALKESDTDVHLNLNRIQ</sequence>
<keyword evidence="1" id="KW-0175">Coiled coil</keyword>
<protein>
    <submittedName>
        <fullName evidence="2">Uncharacterized protein</fullName>
    </submittedName>
</protein>